<name>A0A0F9M2Z9_9ZZZZ</name>
<dbReference type="InterPro" id="IPR032675">
    <property type="entry name" value="LRR_dom_sf"/>
</dbReference>
<gene>
    <name evidence="4" type="ORF">LCGC14_1141370</name>
</gene>
<evidence type="ECO:0000256" key="2">
    <source>
        <dbReference type="ARBA" id="ARBA00022737"/>
    </source>
</evidence>
<dbReference type="AlphaFoldDB" id="A0A0F9M2Z9"/>
<dbReference type="PRINTS" id="PR00019">
    <property type="entry name" value="LEURICHRPT"/>
</dbReference>
<dbReference type="SMART" id="SM00369">
    <property type="entry name" value="LRR_TYP"/>
    <property type="match status" value="5"/>
</dbReference>
<organism evidence="4">
    <name type="scientific">marine sediment metagenome</name>
    <dbReference type="NCBI Taxonomy" id="412755"/>
    <lineage>
        <taxon>unclassified sequences</taxon>
        <taxon>metagenomes</taxon>
        <taxon>ecological metagenomes</taxon>
    </lineage>
</organism>
<dbReference type="PROSITE" id="PS51450">
    <property type="entry name" value="LRR"/>
    <property type="match status" value="3"/>
</dbReference>
<dbReference type="PANTHER" id="PTHR48051">
    <property type="match status" value="1"/>
</dbReference>
<dbReference type="InterPro" id="IPR055414">
    <property type="entry name" value="LRR_R13L4/SHOC2-like"/>
</dbReference>
<evidence type="ECO:0000256" key="1">
    <source>
        <dbReference type="ARBA" id="ARBA00022614"/>
    </source>
</evidence>
<dbReference type="InterPro" id="IPR050216">
    <property type="entry name" value="LRR_domain-containing"/>
</dbReference>
<dbReference type="SUPFAM" id="SSF52047">
    <property type="entry name" value="RNI-like"/>
    <property type="match status" value="1"/>
</dbReference>
<keyword evidence="2" id="KW-0677">Repeat</keyword>
<protein>
    <recommendedName>
        <fullName evidence="3">Disease resistance R13L4/SHOC-2-like LRR domain-containing protein</fullName>
    </recommendedName>
</protein>
<evidence type="ECO:0000313" key="4">
    <source>
        <dbReference type="EMBL" id="KKN00084.1"/>
    </source>
</evidence>
<dbReference type="InterPro" id="IPR001611">
    <property type="entry name" value="Leu-rich_rpt"/>
</dbReference>
<accession>A0A0F9M2Z9</accession>
<dbReference type="InterPro" id="IPR003591">
    <property type="entry name" value="Leu-rich_rpt_typical-subtyp"/>
</dbReference>
<dbReference type="GO" id="GO:0005737">
    <property type="term" value="C:cytoplasm"/>
    <property type="evidence" value="ECO:0007669"/>
    <property type="project" value="TreeGrafter"/>
</dbReference>
<dbReference type="Pfam" id="PF23598">
    <property type="entry name" value="LRR_14"/>
    <property type="match status" value="1"/>
</dbReference>
<keyword evidence="1" id="KW-0433">Leucine-rich repeat</keyword>
<feature type="domain" description="Disease resistance R13L4/SHOC-2-like LRR" evidence="3">
    <location>
        <begin position="459"/>
        <end position="550"/>
    </location>
</feature>
<reference evidence="4" key="1">
    <citation type="journal article" date="2015" name="Nature">
        <title>Complex archaea that bridge the gap between prokaryotes and eukaryotes.</title>
        <authorList>
            <person name="Spang A."/>
            <person name="Saw J.H."/>
            <person name="Jorgensen S.L."/>
            <person name="Zaremba-Niedzwiedzka K."/>
            <person name="Martijn J."/>
            <person name="Lind A.E."/>
            <person name="van Eijk R."/>
            <person name="Schleper C."/>
            <person name="Guy L."/>
            <person name="Ettema T.J."/>
        </authorList>
    </citation>
    <scope>NUCLEOTIDE SEQUENCE</scope>
</reference>
<sequence length="589" mass="69488">MREFKINQYITLKLEGGNSNIYLKGELFQQCKYLLLEIPVNNISTFEEIESIDEIAEKLDKNLENRQGRDYLSPEVEFWGHCSNLQCWFENQYDTRLLRQNLAFPLLKKLSEVGDPIAKKVFKKEIVRRLESGNLRVFSFLKENDFLDYLNNDELQSTFIENNKKLRDSLEKAKDDSKTCIRFVFPILMYIFNRGDISAEELLTDFIKKWFLNGERLVIDFIVREDYLEYVQKDDLESLFGELEVKRRFGLVLMLKILISSRGLRIKRRIKANFFNLLKKSDFSLIKIIFDMGWLEFIENDQLILLRDICRKLPEYLIKERSKGLSNSDDVDFEKYMLLRNVLMYIDSHLKASEMNGYVHFRRATITKKEAQSLKHIEKITKNKFWEIGPAVNYSIGFETQYNKVIGIYIKRSIKPIKTLPKSIKNLKFLKRLYVKENTILKLPKNFKRLESLEQVLIIKNCLKKFPKLTGSFRSLKVLDLSYNYLKSLPVSIKKLKSLEFLYLNNNRLNKLPKLVDNLESLKVLNLSNNQLKELPDSIGNLQNLESLNICYNKLEQLPQSILNLKTTQTIYISGNEIKNIPNAFKQKQ</sequence>
<dbReference type="PANTHER" id="PTHR48051:SF1">
    <property type="entry name" value="RAS SUPPRESSOR PROTEIN 1"/>
    <property type="match status" value="1"/>
</dbReference>
<dbReference type="SMART" id="SM00364">
    <property type="entry name" value="LRR_BAC"/>
    <property type="match status" value="5"/>
</dbReference>
<evidence type="ECO:0000259" key="3">
    <source>
        <dbReference type="Pfam" id="PF23598"/>
    </source>
</evidence>
<proteinExistence type="predicted"/>
<comment type="caution">
    <text evidence="4">The sequence shown here is derived from an EMBL/GenBank/DDBJ whole genome shotgun (WGS) entry which is preliminary data.</text>
</comment>
<dbReference type="Gene3D" id="3.80.10.10">
    <property type="entry name" value="Ribonuclease Inhibitor"/>
    <property type="match status" value="1"/>
</dbReference>
<dbReference type="EMBL" id="LAZR01005418">
    <property type="protein sequence ID" value="KKN00084.1"/>
    <property type="molecule type" value="Genomic_DNA"/>
</dbReference>